<evidence type="ECO:0000256" key="1">
    <source>
        <dbReference type="ARBA" id="ARBA00001947"/>
    </source>
</evidence>
<protein>
    <recommendedName>
        <fullName evidence="5">cinnamyl-alcohol dehydrogenase</fullName>
        <ecNumber evidence="5">1.1.1.195</ecNumber>
    </recommendedName>
</protein>
<evidence type="ECO:0000256" key="8">
    <source>
        <dbReference type="ARBA" id="ARBA00022833"/>
    </source>
</evidence>
<comment type="catalytic activity">
    <reaction evidence="12">
        <text>(E)-caffeyl alcohol + NADP(+) = (E)-caffeyl aldehyde + NADPH + H(+)</text>
        <dbReference type="Rhea" id="RHEA:45728"/>
        <dbReference type="ChEBI" id="CHEBI:15378"/>
        <dbReference type="ChEBI" id="CHEBI:28323"/>
        <dbReference type="ChEBI" id="CHEBI:31334"/>
        <dbReference type="ChEBI" id="CHEBI:57783"/>
        <dbReference type="ChEBI" id="CHEBI:58349"/>
    </reaction>
    <physiologicalReaction direction="right-to-left" evidence="12">
        <dbReference type="Rhea" id="RHEA:45730"/>
    </physiologicalReaction>
</comment>
<dbReference type="InterPro" id="IPR020843">
    <property type="entry name" value="ER"/>
</dbReference>
<evidence type="ECO:0000313" key="17">
    <source>
        <dbReference type="EMBL" id="KAH0454931.1"/>
    </source>
</evidence>
<dbReference type="SUPFAM" id="SSF50129">
    <property type="entry name" value="GroES-like"/>
    <property type="match status" value="3"/>
</dbReference>
<dbReference type="SUPFAM" id="SSF51735">
    <property type="entry name" value="NAD(P)-binding Rossmann-fold domains"/>
    <property type="match status" value="3"/>
</dbReference>
<accession>A0AAV7GES2</accession>
<comment type="catalytic activity">
    <reaction evidence="11">
        <text>(E)-sinapyl alcohol + NADP(+) = (E)-sinapaldehyde + NADPH + H(+)</text>
        <dbReference type="Rhea" id="RHEA:45704"/>
        <dbReference type="ChEBI" id="CHEBI:15378"/>
        <dbReference type="ChEBI" id="CHEBI:27949"/>
        <dbReference type="ChEBI" id="CHEBI:57783"/>
        <dbReference type="ChEBI" id="CHEBI:58349"/>
        <dbReference type="ChEBI" id="CHEBI:64557"/>
        <dbReference type="EC" id="1.1.1.195"/>
    </reaction>
    <physiologicalReaction direction="right-to-left" evidence="11">
        <dbReference type="Rhea" id="RHEA:45706"/>
    </physiologicalReaction>
</comment>
<dbReference type="FunFam" id="3.90.180.10:FF:000100">
    <property type="entry name" value="Putative cinnamyl alcohol dehydrogenase 6"/>
    <property type="match status" value="2"/>
</dbReference>
<dbReference type="Pfam" id="PF08240">
    <property type="entry name" value="ADH_N"/>
    <property type="match status" value="3"/>
</dbReference>
<dbReference type="InterPro" id="IPR036291">
    <property type="entry name" value="NAD(P)-bd_dom_sf"/>
</dbReference>
<comment type="catalytic activity">
    <reaction evidence="10">
        <text>(E)-4-coumaroyl alcohol + NADP(+) = (E)-4-coumaraldehyde + NADPH + H(+)</text>
        <dbReference type="Rhea" id="RHEA:45724"/>
        <dbReference type="ChEBI" id="CHEBI:15378"/>
        <dbReference type="ChEBI" id="CHEBI:28353"/>
        <dbReference type="ChEBI" id="CHEBI:57783"/>
        <dbReference type="ChEBI" id="CHEBI:58349"/>
        <dbReference type="ChEBI" id="CHEBI:64555"/>
        <dbReference type="EC" id="1.1.1.195"/>
    </reaction>
    <physiologicalReaction direction="right-to-left" evidence="10">
        <dbReference type="Rhea" id="RHEA:45726"/>
    </physiologicalReaction>
</comment>
<evidence type="ECO:0000256" key="15">
    <source>
        <dbReference type="RuleBase" id="RU361277"/>
    </source>
</evidence>
<sequence>MAAEKKTNHQKAFGWAARDTSGILSPFNFTRRATEEYDVKIKILYCGICHSDLHLTKSDIDFPITYPLVPGHEIVGEVVETGVNVKKFKAGDRAGVGCLVRSCGNCEQCHASLESYCHRMVMTYNSTDHDGSTTYGGYSDTIVVHERYVFRIPDRLPLHSTAPLLCAGITVYSPMRYFGLDRPGLNVGVVGLGGLGHVAVKFAKAMGMSATVISTSPHKQKEAIELLGADRFLVSTNDQQLKEAIGSLDGIIDTVSGYHPIAPLLGLLKAHGKLVVLGASKEPLQVPSIPLLLGRKIVSGSAAGGMKETQEMIDFAAEHNIIAEVEVIPMNYVNTAMERLAKGDVKYRFVIDEAMAAEKKTNHQKAFGWAARDTSGILSPFNFTRRATEESDVRIKILYCGICHTDLHMSKSDIDFPITYPLVPGHEIVGEVIETGANVKKFKAGDRAGVGGLVRSCGDCEQCHASLESYCHRMVMTYNSTDHDGSTTYGGYSDTIVVHERYVFRIPNRLPLHSTAPLLCAGITVYSPMRYFGLDRPGLQVGVVGLGGLGHVAIKFAKAMGMSVTVISTSPHKQKEAIELLGADRFLVSTNDQQLKEAIGSLDGIIDTVSAYHPIAPLLGLLKAHGKLVVLGASTEPLQVPTIPLLLGRKIVSGSAAGGMKETQEMIDFAAEHNINAEVEVIPMNYVNTAMERLAKGDVKYHVSSDQEAMAAEKKTNHQKAFGWAARDTSGILSPFNFTRRATEESDVRIKILYCGICHSDLHLIKSDIDFPITYPLIPGHEIVGEVIEIGANVKKFKAGDRAGVGCFVRSCGDCEQCHASLENYCHRAVMTYNGTDHDGSPTYGGYSDTIVVHERYVFRIPDRLPLHSTAPLLCAGITVYSPMRYFGLDRPGLHVGVVGLGGLGHVAVKFAKAMGMSATVISTSPHKQTEAIELLGADQFLVSTNDQQLKEAIGSLDGIIDTVSGYHPIAPLLGLLKAHGKLVVLGASTEPLQVPSIPLLLGRKIVSGSAAGGMKETQEMIDFAAEHNINAEVEVIPMNYVNTAMERLAKGDVKYRFVIDVGNSLKAD</sequence>
<organism evidence="17 18">
    <name type="scientific">Dendrobium chrysotoxum</name>
    <name type="common">Orchid</name>
    <dbReference type="NCBI Taxonomy" id="161865"/>
    <lineage>
        <taxon>Eukaryota</taxon>
        <taxon>Viridiplantae</taxon>
        <taxon>Streptophyta</taxon>
        <taxon>Embryophyta</taxon>
        <taxon>Tracheophyta</taxon>
        <taxon>Spermatophyta</taxon>
        <taxon>Magnoliopsida</taxon>
        <taxon>Liliopsida</taxon>
        <taxon>Asparagales</taxon>
        <taxon>Orchidaceae</taxon>
        <taxon>Epidendroideae</taxon>
        <taxon>Malaxideae</taxon>
        <taxon>Dendrobiinae</taxon>
        <taxon>Dendrobium</taxon>
    </lineage>
</organism>
<comment type="cofactor">
    <cofactor evidence="1 15">
        <name>Zn(2+)</name>
        <dbReference type="ChEBI" id="CHEBI:29105"/>
    </cofactor>
</comment>
<dbReference type="InterPro" id="IPR013149">
    <property type="entry name" value="ADH-like_C"/>
</dbReference>
<dbReference type="InterPro" id="IPR013154">
    <property type="entry name" value="ADH-like_N"/>
</dbReference>
<name>A0AAV7GES2_DENCH</name>
<proteinExistence type="inferred from homology"/>
<comment type="pathway">
    <text evidence="2">Aromatic compound metabolism; phenylpropanoid biosynthesis.</text>
</comment>
<evidence type="ECO:0000256" key="14">
    <source>
        <dbReference type="ARBA" id="ARBA00049332"/>
    </source>
</evidence>
<dbReference type="FunFam" id="3.40.50.720:FF:000022">
    <property type="entry name" value="Cinnamyl alcohol dehydrogenase"/>
    <property type="match status" value="3"/>
</dbReference>
<dbReference type="FunFam" id="3.90.180.10:FF:000004">
    <property type="entry name" value="probable cinnamyl alcohol dehydrogenase"/>
    <property type="match status" value="3"/>
</dbReference>
<evidence type="ECO:0000313" key="18">
    <source>
        <dbReference type="Proteomes" id="UP000775213"/>
    </source>
</evidence>
<dbReference type="Pfam" id="PF00107">
    <property type="entry name" value="ADH_zinc_N"/>
    <property type="match status" value="3"/>
</dbReference>
<comment type="similarity">
    <text evidence="3 15">Belongs to the zinc-containing alcohol dehydrogenase family.</text>
</comment>
<comment type="subunit">
    <text evidence="4">Homodimer.</text>
</comment>
<evidence type="ECO:0000256" key="13">
    <source>
        <dbReference type="ARBA" id="ARBA00049311"/>
    </source>
</evidence>
<evidence type="ECO:0000256" key="5">
    <source>
        <dbReference type="ARBA" id="ARBA00013171"/>
    </source>
</evidence>
<gene>
    <name evidence="17" type="ORF">IEQ34_016855</name>
</gene>
<dbReference type="SMART" id="SM00829">
    <property type="entry name" value="PKS_ER"/>
    <property type="match status" value="1"/>
</dbReference>
<evidence type="ECO:0000256" key="7">
    <source>
        <dbReference type="ARBA" id="ARBA00022733"/>
    </source>
</evidence>
<dbReference type="PANTHER" id="PTHR42683">
    <property type="entry name" value="ALDEHYDE REDUCTASE"/>
    <property type="match status" value="1"/>
</dbReference>
<dbReference type="GO" id="GO:0009809">
    <property type="term" value="P:lignin biosynthetic process"/>
    <property type="evidence" value="ECO:0007669"/>
    <property type="project" value="UniProtKB-KW"/>
</dbReference>
<feature type="domain" description="Enoyl reductase (ER)" evidence="16">
    <location>
        <begin position="22"/>
        <end position="351"/>
    </location>
</feature>
<evidence type="ECO:0000256" key="6">
    <source>
        <dbReference type="ARBA" id="ARBA00022723"/>
    </source>
</evidence>
<dbReference type="Gene3D" id="3.90.180.10">
    <property type="entry name" value="Medium-chain alcohol dehydrogenases, catalytic domain"/>
    <property type="match status" value="3"/>
</dbReference>
<evidence type="ECO:0000256" key="12">
    <source>
        <dbReference type="ARBA" id="ARBA00049226"/>
    </source>
</evidence>
<evidence type="ECO:0000256" key="11">
    <source>
        <dbReference type="ARBA" id="ARBA00048379"/>
    </source>
</evidence>
<keyword evidence="8 15" id="KW-0862">Zinc</keyword>
<dbReference type="PROSITE" id="PS00059">
    <property type="entry name" value="ADH_ZINC"/>
    <property type="match status" value="3"/>
</dbReference>
<keyword evidence="6 15" id="KW-0479">Metal-binding</keyword>
<dbReference type="Proteomes" id="UP000775213">
    <property type="component" value="Unassembled WGS sequence"/>
</dbReference>
<dbReference type="EC" id="1.1.1.195" evidence="5"/>
<evidence type="ECO:0000256" key="3">
    <source>
        <dbReference type="ARBA" id="ARBA00008072"/>
    </source>
</evidence>
<dbReference type="CDD" id="cd05283">
    <property type="entry name" value="CAD1"/>
    <property type="match status" value="3"/>
</dbReference>
<comment type="caution">
    <text evidence="17">The sequence shown here is derived from an EMBL/GenBank/DDBJ whole genome shotgun (WGS) entry which is preliminary data.</text>
</comment>
<evidence type="ECO:0000256" key="10">
    <source>
        <dbReference type="ARBA" id="ARBA00047329"/>
    </source>
</evidence>
<evidence type="ECO:0000259" key="16">
    <source>
        <dbReference type="SMART" id="SM00829"/>
    </source>
</evidence>
<dbReference type="Gene3D" id="3.40.50.720">
    <property type="entry name" value="NAD(P)-binding Rossmann-like Domain"/>
    <property type="match status" value="3"/>
</dbReference>
<evidence type="ECO:0000256" key="2">
    <source>
        <dbReference type="ARBA" id="ARBA00004928"/>
    </source>
</evidence>
<dbReference type="AlphaFoldDB" id="A0AAV7GES2"/>
<comment type="catalytic activity">
    <reaction evidence="13">
        <text>(E)-coniferol + NADP(+) = (E)-coniferaldehyde + NADPH + H(+)</text>
        <dbReference type="Rhea" id="RHEA:22444"/>
        <dbReference type="ChEBI" id="CHEBI:15378"/>
        <dbReference type="ChEBI" id="CHEBI:16547"/>
        <dbReference type="ChEBI" id="CHEBI:17745"/>
        <dbReference type="ChEBI" id="CHEBI:57783"/>
        <dbReference type="ChEBI" id="CHEBI:58349"/>
        <dbReference type="EC" id="1.1.1.195"/>
    </reaction>
    <physiologicalReaction direction="right-to-left" evidence="13">
        <dbReference type="Rhea" id="RHEA:22446"/>
    </physiologicalReaction>
</comment>
<reference evidence="17 18" key="1">
    <citation type="journal article" date="2021" name="Hortic Res">
        <title>Chromosome-scale assembly of the Dendrobium chrysotoxum genome enhances the understanding of orchid evolution.</title>
        <authorList>
            <person name="Zhang Y."/>
            <person name="Zhang G.Q."/>
            <person name="Zhang D."/>
            <person name="Liu X.D."/>
            <person name="Xu X.Y."/>
            <person name="Sun W.H."/>
            <person name="Yu X."/>
            <person name="Zhu X."/>
            <person name="Wang Z.W."/>
            <person name="Zhao X."/>
            <person name="Zhong W.Y."/>
            <person name="Chen H."/>
            <person name="Yin W.L."/>
            <person name="Huang T."/>
            <person name="Niu S.C."/>
            <person name="Liu Z.J."/>
        </authorList>
    </citation>
    <scope>NUCLEOTIDE SEQUENCE [LARGE SCALE GENOMIC DNA]</scope>
    <source>
        <strain evidence="17">Lindl</strain>
    </source>
</reference>
<comment type="catalytic activity">
    <reaction evidence="14">
        <text>(E)-cinnamyl alcohol + NADP(+) = (E)-cinnamaldehyde + NADPH + H(+)</text>
        <dbReference type="Rhea" id="RHEA:10392"/>
        <dbReference type="ChEBI" id="CHEBI:15378"/>
        <dbReference type="ChEBI" id="CHEBI:16731"/>
        <dbReference type="ChEBI" id="CHEBI:33227"/>
        <dbReference type="ChEBI" id="CHEBI:57783"/>
        <dbReference type="ChEBI" id="CHEBI:58349"/>
        <dbReference type="EC" id="1.1.1.195"/>
    </reaction>
    <physiologicalReaction direction="right-to-left" evidence="14">
        <dbReference type="Rhea" id="RHEA:10394"/>
    </physiologicalReaction>
</comment>
<keyword evidence="7" id="KW-0438">Lignin biosynthesis</keyword>
<dbReference type="InterPro" id="IPR002328">
    <property type="entry name" value="ADH_Zn_CS"/>
</dbReference>
<dbReference type="EMBL" id="JAGFBR010000015">
    <property type="protein sequence ID" value="KAH0454931.1"/>
    <property type="molecule type" value="Genomic_DNA"/>
</dbReference>
<dbReference type="GO" id="GO:0008270">
    <property type="term" value="F:zinc ion binding"/>
    <property type="evidence" value="ECO:0007669"/>
    <property type="project" value="InterPro"/>
</dbReference>
<dbReference type="InterPro" id="IPR047109">
    <property type="entry name" value="CAD-like"/>
</dbReference>
<dbReference type="InterPro" id="IPR011032">
    <property type="entry name" value="GroES-like_sf"/>
</dbReference>
<keyword evidence="18" id="KW-1185">Reference proteome</keyword>
<evidence type="ECO:0000256" key="9">
    <source>
        <dbReference type="ARBA" id="ARBA00023002"/>
    </source>
</evidence>
<evidence type="ECO:0000256" key="4">
    <source>
        <dbReference type="ARBA" id="ARBA00011738"/>
    </source>
</evidence>
<keyword evidence="9" id="KW-0560">Oxidoreductase</keyword>
<dbReference type="GO" id="GO:0045551">
    <property type="term" value="F:cinnamyl-alcohol dehydrogenase activity"/>
    <property type="evidence" value="ECO:0007669"/>
    <property type="project" value="UniProtKB-EC"/>
</dbReference>